<reference evidence="2" key="1">
    <citation type="journal article" date="2022" name="G3 (Bethesda)">
        <title>High quality genome of the basidiomycete yeast Dioszegia hungarica PDD-24b-2 isolated from cloud water.</title>
        <authorList>
            <person name="Jarrige D."/>
            <person name="Haridas S."/>
            <person name="Bleykasten-Grosshans C."/>
            <person name="Joly M."/>
            <person name="Nadalig T."/>
            <person name="Sancelme M."/>
            <person name="Vuilleumier S."/>
            <person name="Grigoriev I.V."/>
            <person name="Amato P."/>
            <person name="Bringel F."/>
        </authorList>
    </citation>
    <scope>NUCLEOTIDE SEQUENCE</scope>
    <source>
        <strain evidence="2">PDD-24b-2</strain>
    </source>
</reference>
<organism evidence="2 3">
    <name type="scientific">Dioszegia hungarica</name>
    <dbReference type="NCBI Taxonomy" id="4972"/>
    <lineage>
        <taxon>Eukaryota</taxon>
        <taxon>Fungi</taxon>
        <taxon>Dikarya</taxon>
        <taxon>Basidiomycota</taxon>
        <taxon>Agaricomycotina</taxon>
        <taxon>Tremellomycetes</taxon>
        <taxon>Tremellales</taxon>
        <taxon>Bulleribasidiaceae</taxon>
        <taxon>Dioszegia</taxon>
    </lineage>
</organism>
<dbReference type="GeneID" id="77729660"/>
<dbReference type="Proteomes" id="UP001164286">
    <property type="component" value="Unassembled WGS sequence"/>
</dbReference>
<evidence type="ECO:0000313" key="3">
    <source>
        <dbReference type="Proteomes" id="UP001164286"/>
    </source>
</evidence>
<evidence type="ECO:0000313" key="2">
    <source>
        <dbReference type="EMBL" id="KAI9633161.1"/>
    </source>
</evidence>
<dbReference type="Gene3D" id="3.40.50.1820">
    <property type="entry name" value="alpha/beta hydrolase"/>
    <property type="match status" value="1"/>
</dbReference>
<dbReference type="GO" id="GO:0017171">
    <property type="term" value="F:serine hydrolase activity"/>
    <property type="evidence" value="ECO:0007669"/>
    <property type="project" value="TreeGrafter"/>
</dbReference>
<accession>A0AA38H591</accession>
<dbReference type="EMBL" id="JAKWFO010000011">
    <property type="protein sequence ID" value="KAI9633161.1"/>
    <property type="molecule type" value="Genomic_DNA"/>
</dbReference>
<gene>
    <name evidence="2" type="ORF">MKK02DRAFT_39137</name>
</gene>
<dbReference type="RefSeq" id="XP_052942938.1">
    <property type="nucleotide sequence ID" value="XM_053090455.1"/>
</dbReference>
<dbReference type="PANTHER" id="PTHR46331:SF2">
    <property type="entry name" value="VALACYCLOVIR HYDROLASE"/>
    <property type="match status" value="1"/>
</dbReference>
<sequence>MSELITRQAAQPGYLDGQDDGRYLNVSGVATWYTTYGCQDSGLTPVLFLHGGTGNGNQMFNQANAIAKSRMVIVQDTRGQGRSPYQGFTDFHYDDMARYAMALIDHLNISKVAVVGWSDGGITGLNLAMNYTDRIDRVFAHGPNPQYNTSQPGLKDPIINSKDGSLGSTKSENGTTFSVNGLGLGRRNNVVGSPGAPYTCDHLSPLPGKCAEMKKAVATMWNSEPAWGPEAFAKIKCPTWVVDGDHDRSVSRNQVDAIAAWTPYAAQVLLPHVGHAALLQDPKFFNFAVEYFLDQQYDGPLPVY</sequence>
<comment type="caution">
    <text evidence="2">The sequence shown here is derived from an EMBL/GenBank/DDBJ whole genome shotgun (WGS) entry which is preliminary data.</text>
</comment>
<protein>
    <submittedName>
        <fullName evidence="2">Alpha/Beta hydrolase protein</fullName>
    </submittedName>
</protein>
<keyword evidence="3" id="KW-1185">Reference proteome</keyword>
<dbReference type="InterPro" id="IPR029058">
    <property type="entry name" value="AB_hydrolase_fold"/>
</dbReference>
<dbReference type="InterPro" id="IPR000073">
    <property type="entry name" value="AB_hydrolase_1"/>
</dbReference>
<name>A0AA38H591_9TREE</name>
<keyword evidence="2" id="KW-0378">Hydrolase</keyword>
<dbReference type="SUPFAM" id="SSF53474">
    <property type="entry name" value="alpha/beta-Hydrolases"/>
    <property type="match status" value="1"/>
</dbReference>
<feature type="domain" description="AB hydrolase-1" evidence="1">
    <location>
        <begin position="45"/>
        <end position="282"/>
    </location>
</feature>
<dbReference type="AlphaFoldDB" id="A0AA38H591"/>
<dbReference type="Pfam" id="PF00561">
    <property type="entry name" value="Abhydrolase_1"/>
    <property type="match status" value="1"/>
</dbReference>
<evidence type="ECO:0000259" key="1">
    <source>
        <dbReference type="Pfam" id="PF00561"/>
    </source>
</evidence>
<proteinExistence type="predicted"/>
<dbReference type="PANTHER" id="PTHR46331">
    <property type="entry name" value="VALACYCLOVIR HYDROLASE"/>
    <property type="match status" value="1"/>
</dbReference>